<evidence type="ECO:0000256" key="1">
    <source>
        <dbReference type="SAM" id="MobiDB-lite"/>
    </source>
</evidence>
<evidence type="ECO:0000313" key="3">
    <source>
        <dbReference type="Proteomes" id="UP000451354"/>
    </source>
</evidence>
<dbReference type="KEGG" id="cprt:FIC82_010040"/>
<dbReference type="EMBL" id="CP052757">
    <property type="protein sequence ID" value="QJW36481.1"/>
    <property type="molecule type" value="Genomic_DNA"/>
</dbReference>
<dbReference type="RefSeq" id="WP_154798454.1">
    <property type="nucleotide sequence ID" value="NZ_CP052757.1"/>
</dbReference>
<sequence length="312" mass="34167">MEIVVGLIIVAIVLFWLASRSSHRRKQEPSMPSTPTPVASDISESVPTPVDAHGTVALRTFELWGSHRPDFEVVGEAYRRDAFRKIYKKWSLAPGQEFYGEAVLIPERGNVHDASAVRVDVDDIAVGYLPREDASRYRPTLDNLFERGRVAVTRVRVWATNADGTWRARVTIALGDPSEIVPANEPPGGDIVEIPPSSRTVQVTGEEHHTDVLAPYARGARTSVWVSLHGIEKPGSRNGQRVVEVRIDGQRCGALSPVTSTDLLPVIDRIEASGKLAVARASVRGNSLKADVCLDVMKAGDLNEEWIADNLN</sequence>
<feature type="compositionally biased region" description="Polar residues" evidence="1">
    <location>
        <begin position="30"/>
        <end position="46"/>
    </location>
</feature>
<dbReference type="Gene3D" id="3.30.70.2330">
    <property type="match status" value="1"/>
</dbReference>
<dbReference type="OrthoDB" id="9812156at2"/>
<name>A0A6M5UGR6_9MICO</name>
<evidence type="ECO:0008006" key="4">
    <source>
        <dbReference type="Google" id="ProtNLM"/>
    </source>
</evidence>
<protein>
    <recommendedName>
        <fullName evidence="4">HIRAN domain-containing protein</fullName>
    </recommendedName>
</protein>
<dbReference type="AlphaFoldDB" id="A0A6M5UGR6"/>
<feature type="region of interest" description="Disordered" evidence="1">
    <location>
        <begin position="25"/>
        <end position="48"/>
    </location>
</feature>
<dbReference type="Proteomes" id="UP000451354">
    <property type="component" value="Chromosome"/>
</dbReference>
<reference evidence="2 3" key="1">
    <citation type="journal article" date="2022" name="Int. J. Syst. Evol. Microbiol.">
        <title>Cellulosimicrobium protaetiae sp. nov., isolated from the gut of the larva of Protaetia brevitarsis seulensis.</title>
        <authorList>
            <person name="Le Han H."/>
            <person name="Nguyen T.T.H."/>
            <person name="Li Z."/>
            <person name="Shin N.R."/>
            <person name="Kim S.G."/>
        </authorList>
    </citation>
    <scope>NUCLEOTIDE SEQUENCE [LARGE SCALE GENOMIC DNA]</scope>
    <source>
        <strain evidence="2 3">BI34</strain>
    </source>
</reference>
<accession>A0A6M5UGR6</accession>
<keyword evidence="3" id="KW-1185">Reference proteome</keyword>
<proteinExistence type="predicted"/>
<gene>
    <name evidence="2" type="ORF">FIC82_010040</name>
</gene>
<evidence type="ECO:0000313" key="2">
    <source>
        <dbReference type="EMBL" id="QJW36481.1"/>
    </source>
</evidence>
<organism evidence="2 3">
    <name type="scientific">Cellulosimicrobium protaetiae</name>
    <dbReference type="NCBI Taxonomy" id="2587808"/>
    <lineage>
        <taxon>Bacteria</taxon>
        <taxon>Bacillati</taxon>
        <taxon>Actinomycetota</taxon>
        <taxon>Actinomycetes</taxon>
        <taxon>Micrococcales</taxon>
        <taxon>Promicromonosporaceae</taxon>
        <taxon>Cellulosimicrobium</taxon>
    </lineage>
</organism>